<feature type="coiled-coil region" evidence="1">
    <location>
        <begin position="124"/>
        <end position="154"/>
    </location>
</feature>
<dbReference type="PANTHER" id="PTHR21974">
    <property type="entry name" value="RE15880P"/>
    <property type="match status" value="1"/>
</dbReference>
<dbReference type="Proteomes" id="UP000001699">
    <property type="component" value="Unassembled WGS sequence"/>
</dbReference>
<sequence>MNTLAGLDKLTTLYSTSTMALYDRITSMRDHHSRILADLKTVEHAPDTLKSHEAYLSDLRKQLAQISDRLKKVAELTQIEREEHTKYRDSTIRRLMYRASGRGDEFEKKADKEMREYYNALEKERAIKAEKEMLETQIEEATAAREELQAACTERLRLHEELKSLYENLFGGPTAEFPEEDALEEATKAAQAWYGELSGRLNNIYQAAQCLAKAQITVKQALLDMYEALQHCQRDIWGFGSIVADFGRQNCLSRAQSRARQTQVLVSQAMRLDPDVQPLPRMTIAQGSMISRILFDNIFVDLNCLAMVQQSFNEMKNVEVFLRTQLTQAKSREANIRTQLESAAVDLENSQRELQRTREQIFMNVVDPPPPYVDQTAGTLHVDS</sequence>
<reference evidence="2 3" key="1">
    <citation type="journal article" date="2008" name="PLoS Genet.">
        <title>Genomic islands in the pathogenic filamentous fungus Aspergillus fumigatus.</title>
        <authorList>
            <person name="Fedorova N.D."/>
            <person name="Khaldi N."/>
            <person name="Joardar V.S."/>
            <person name="Maiti R."/>
            <person name="Amedeo P."/>
            <person name="Anderson M.J."/>
            <person name="Crabtree J."/>
            <person name="Silva J.C."/>
            <person name="Badger J.H."/>
            <person name="Albarraq A."/>
            <person name="Angiuoli S."/>
            <person name="Bussey H."/>
            <person name="Bowyer P."/>
            <person name="Cotty P.J."/>
            <person name="Dyer P.S."/>
            <person name="Egan A."/>
            <person name="Galens K."/>
            <person name="Fraser-Liggett C.M."/>
            <person name="Haas B.J."/>
            <person name="Inman J.M."/>
            <person name="Kent R."/>
            <person name="Lemieux S."/>
            <person name="Malavazi I."/>
            <person name="Orvis J."/>
            <person name="Roemer T."/>
            <person name="Ronning C.M."/>
            <person name="Sundaram J.P."/>
            <person name="Sutton G."/>
            <person name="Turner G."/>
            <person name="Venter J.C."/>
            <person name="White O.R."/>
            <person name="Whitty B.R."/>
            <person name="Youngman P."/>
            <person name="Wolfe K.H."/>
            <person name="Goldman G.H."/>
            <person name="Wortman J.R."/>
            <person name="Jiang B."/>
            <person name="Denning D.W."/>
            <person name="Nierman W.C."/>
        </authorList>
    </citation>
    <scope>NUCLEOTIDE SEQUENCE [LARGE SCALE GENOMIC DNA]</scope>
    <source>
        <strain evidence="3">CBS 144.89 / FGSC A1163 / CEA10</strain>
    </source>
</reference>
<gene>
    <name evidence="2" type="ORF">AFUB_061770</name>
</gene>
<feature type="coiled-coil region" evidence="1">
    <location>
        <begin position="49"/>
        <end position="76"/>
    </location>
</feature>
<dbReference type="AlphaFoldDB" id="B0Y298"/>
<dbReference type="HOGENOM" id="CLU_044873_1_0_1"/>
<keyword evidence="3" id="KW-1185">Reference proteome</keyword>
<dbReference type="OrthoDB" id="2562743at2759"/>
<dbReference type="PhylomeDB" id="B0Y298"/>
<evidence type="ECO:0000256" key="1">
    <source>
        <dbReference type="SAM" id="Coils"/>
    </source>
</evidence>
<keyword evidence="1" id="KW-0175">Coiled coil</keyword>
<proteinExistence type="predicted"/>
<dbReference type="EMBL" id="DS499597">
    <property type="protein sequence ID" value="EDP52140.1"/>
    <property type="molecule type" value="Genomic_DNA"/>
</dbReference>
<protein>
    <submittedName>
        <fullName evidence="2">Uncharacterized protein</fullName>
    </submittedName>
</protein>
<dbReference type="PANTHER" id="PTHR21974:SF2">
    <property type="entry name" value="RE15880P"/>
    <property type="match status" value="1"/>
</dbReference>
<evidence type="ECO:0000313" key="3">
    <source>
        <dbReference type="Proteomes" id="UP000001699"/>
    </source>
</evidence>
<name>B0Y298_ASPFC</name>
<dbReference type="VEuPathDB" id="FungiDB:AFUB_061770"/>
<evidence type="ECO:0000313" key="2">
    <source>
        <dbReference type="EMBL" id="EDP52140.1"/>
    </source>
</evidence>
<organism evidence="2 3">
    <name type="scientific">Aspergillus fumigatus (strain CBS 144.89 / FGSC A1163 / CEA10)</name>
    <name type="common">Neosartorya fumigata</name>
    <dbReference type="NCBI Taxonomy" id="451804"/>
    <lineage>
        <taxon>Eukaryota</taxon>
        <taxon>Fungi</taxon>
        <taxon>Dikarya</taxon>
        <taxon>Ascomycota</taxon>
        <taxon>Pezizomycotina</taxon>
        <taxon>Eurotiomycetes</taxon>
        <taxon>Eurotiomycetidae</taxon>
        <taxon>Eurotiales</taxon>
        <taxon>Aspergillaceae</taxon>
        <taxon>Aspergillus</taxon>
        <taxon>Aspergillus subgen. Fumigati</taxon>
    </lineage>
</organism>
<accession>B0Y298</accession>